<evidence type="ECO:0008006" key="4">
    <source>
        <dbReference type="Google" id="ProtNLM"/>
    </source>
</evidence>
<dbReference type="RefSeq" id="WP_146063083.1">
    <property type="nucleotide sequence ID" value="NZ_FNUV01000002.1"/>
</dbReference>
<dbReference type="PROSITE" id="PS51257">
    <property type="entry name" value="PROKAR_LIPOPROTEIN"/>
    <property type="match status" value="1"/>
</dbReference>
<dbReference type="AlphaFoldDB" id="A0A1H5SZT4"/>
<name>A0A1H5SZT4_XYLRU</name>
<evidence type="ECO:0000313" key="3">
    <source>
        <dbReference type="Proteomes" id="UP000236735"/>
    </source>
</evidence>
<sequence>MQRKHWLLSIFIMLLAACSGDSSISKEYVCYFIFNTQLHPLPCHLTGILGNPGHFVKVQTSVIQGVRHLQTTRNYDHATEDVILRNEIEKSKCELGANNCIIIGTSSYDNQLVAYDGQCPNCLKEKGGTNYPLTWQQNGTLLHCAKCDRSYDVNNGVCNSFGRTLLKYYAVLDANGLLRAWN</sequence>
<dbReference type="EMBL" id="FNUV01000002">
    <property type="protein sequence ID" value="SEF56025.1"/>
    <property type="molecule type" value="Genomic_DNA"/>
</dbReference>
<evidence type="ECO:0000256" key="1">
    <source>
        <dbReference type="SAM" id="SignalP"/>
    </source>
</evidence>
<feature type="signal peptide" evidence="1">
    <location>
        <begin position="1"/>
        <end position="19"/>
    </location>
</feature>
<evidence type="ECO:0000313" key="2">
    <source>
        <dbReference type="EMBL" id="SEF56025.1"/>
    </source>
</evidence>
<reference evidence="2 3" key="1">
    <citation type="submission" date="2016-10" db="EMBL/GenBank/DDBJ databases">
        <authorList>
            <person name="de Groot N.N."/>
        </authorList>
    </citation>
    <scope>NUCLEOTIDE SEQUENCE [LARGE SCALE GENOMIC DNA]</scope>
    <source>
        <strain evidence="2 3">AR32</strain>
    </source>
</reference>
<protein>
    <recommendedName>
        <fullName evidence="4">Lipoprotein</fullName>
    </recommendedName>
</protein>
<proteinExistence type="predicted"/>
<feature type="chain" id="PRO_5009284475" description="Lipoprotein" evidence="1">
    <location>
        <begin position="20"/>
        <end position="182"/>
    </location>
</feature>
<dbReference type="Proteomes" id="UP000236735">
    <property type="component" value="Unassembled WGS sequence"/>
</dbReference>
<organism evidence="2 3">
    <name type="scientific">Xylanibacter ruminicola</name>
    <name type="common">Prevotella ruminicola</name>
    <dbReference type="NCBI Taxonomy" id="839"/>
    <lineage>
        <taxon>Bacteria</taxon>
        <taxon>Pseudomonadati</taxon>
        <taxon>Bacteroidota</taxon>
        <taxon>Bacteroidia</taxon>
        <taxon>Bacteroidales</taxon>
        <taxon>Prevotellaceae</taxon>
        <taxon>Xylanibacter</taxon>
    </lineage>
</organism>
<accession>A0A1H5SZT4</accession>
<gene>
    <name evidence="2" type="ORF">SAMN05216354_0788</name>
</gene>
<keyword evidence="1" id="KW-0732">Signal</keyword>